<proteinExistence type="predicted"/>
<gene>
    <name evidence="2" type="ORF">UFOPK2237_00123</name>
</gene>
<dbReference type="EMBL" id="CAEZWI010000006">
    <property type="protein sequence ID" value="CAB4644362.1"/>
    <property type="molecule type" value="Genomic_DNA"/>
</dbReference>
<sequence length="138" mass="15053">MGMNHDMIGHVYPPSKPYLVTSENISAFVKALGDTNPAYADGTVAPPTFPIVVTMNAMDTAFHDPALQLDYSRLVHSDQKFEYLRPIRVGDELTVAASVEEIKPLGTNEIATFKTDVFSGDELVVTGWSKIVVRGPEA</sequence>
<dbReference type="AlphaFoldDB" id="A0A6J6K4Q5"/>
<name>A0A6J6K4Q5_9ZZZZ</name>
<dbReference type="Pfam" id="PF13452">
    <property type="entry name" value="FAS1_DH_region"/>
    <property type="match status" value="1"/>
</dbReference>
<dbReference type="PANTHER" id="PTHR43437">
    <property type="entry name" value="HYDROXYACYL-THIOESTER DEHYDRATASE TYPE 2, MITOCHONDRIAL-RELATED"/>
    <property type="match status" value="1"/>
</dbReference>
<reference evidence="2" key="1">
    <citation type="submission" date="2020-05" db="EMBL/GenBank/DDBJ databases">
        <authorList>
            <person name="Chiriac C."/>
            <person name="Salcher M."/>
            <person name="Ghai R."/>
            <person name="Kavagutti S V."/>
        </authorList>
    </citation>
    <scope>NUCLEOTIDE SEQUENCE</scope>
</reference>
<organism evidence="2">
    <name type="scientific">freshwater metagenome</name>
    <dbReference type="NCBI Taxonomy" id="449393"/>
    <lineage>
        <taxon>unclassified sequences</taxon>
        <taxon>metagenomes</taxon>
        <taxon>ecological metagenomes</taxon>
    </lineage>
</organism>
<dbReference type="InterPro" id="IPR039569">
    <property type="entry name" value="FAS1-like_DH_region"/>
</dbReference>
<dbReference type="Gene3D" id="3.10.129.10">
    <property type="entry name" value="Hotdog Thioesterase"/>
    <property type="match status" value="1"/>
</dbReference>
<dbReference type="InterPro" id="IPR016709">
    <property type="entry name" value="HadA-like"/>
</dbReference>
<dbReference type="GO" id="GO:0006633">
    <property type="term" value="P:fatty acid biosynthetic process"/>
    <property type="evidence" value="ECO:0007669"/>
    <property type="project" value="TreeGrafter"/>
</dbReference>
<dbReference type="InterPro" id="IPR050965">
    <property type="entry name" value="UPF0336/Enoyl-CoA_hydratase"/>
</dbReference>
<evidence type="ECO:0000313" key="2">
    <source>
        <dbReference type="EMBL" id="CAB4644362.1"/>
    </source>
</evidence>
<accession>A0A6J6K4Q5</accession>
<dbReference type="PANTHER" id="PTHR43437:SF3">
    <property type="entry name" value="HYDROXYACYL-THIOESTER DEHYDRATASE TYPE 2, MITOCHONDRIAL"/>
    <property type="match status" value="1"/>
</dbReference>
<evidence type="ECO:0000259" key="1">
    <source>
        <dbReference type="Pfam" id="PF13452"/>
    </source>
</evidence>
<dbReference type="PIRSF" id="PIRSF018072">
    <property type="entry name" value="UCP018072"/>
    <property type="match status" value="1"/>
</dbReference>
<feature type="domain" description="FAS1-like dehydratase" evidence="1">
    <location>
        <begin position="7"/>
        <end position="122"/>
    </location>
</feature>
<protein>
    <submittedName>
        <fullName evidence="2">Unannotated protein</fullName>
    </submittedName>
</protein>
<dbReference type="InterPro" id="IPR029069">
    <property type="entry name" value="HotDog_dom_sf"/>
</dbReference>
<dbReference type="SUPFAM" id="SSF54637">
    <property type="entry name" value="Thioesterase/thiol ester dehydrase-isomerase"/>
    <property type="match status" value="1"/>
</dbReference>
<dbReference type="GO" id="GO:0019171">
    <property type="term" value="F:(3R)-hydroxyacyl-[acyl-carrier-protein] dehydratase activity"/>
    <property type="evidence" value="ECO:0007669"/>
    <property type="project" value="TreeGrafter"/>
</dbReference>
<dbReference type="CDD" id="cd03441">
    <property type="entry name" value="R_hydratase_like"/>
    <property type="match status" value="1"/>
</dbReference>